<dbReference type="GO" id="GO:0005886">
    <property type="term" value="C:plasma membrane"/>
    <property type="evidence" value="ECO:0007669"/>
    <property type="project" value="TreeGrafter"/>
</dbReference>
<evidence type="ECO:0000256" key="3">
    <source>
        <dbReference type="ARBA" id="ARBA00022989"/>
    </source>
</evidence>
<dbReference type="AlphaFoldDB" id="A0A087V152"/>
<feature type="non-terminal residue" evidence="7">
    <location>
        <position position="459"/>
    </location>
</feature>
<organism evidence="7 8">
    <name type="scientific">Stegodyphus mimosarum</name>
    <name type="common">African social velvet spider</name>
    <dbReference type="NCBI Taxonomy" id="407821"/>
    <lineage>
        <taxon>Eukaryota</taxon>
        <taxon>Metazoa</taxon>
        <taxon>Ecdysozoa</taxon>
        <taxon>Arthropoda</taxon>
        <taxon>Chelicerata</taxon>
        <taxon>Arachnida</taxon>
        <taxon>Araneae</taxon>
        <taxon>Araneomorphae</taxon>
        <taxon>Entelegynae</taxon>
        <taxon>Eresoidea</taxon>
        <taxon>Eresidae</taxon>
        <taxon>Stegodyphus</taxon>
    </lineage>
</organism>
<name>A0A087V152_STEMI</name>
<feature type="transmembrane region" description="Helical" evidence="5">
    <location>
        <begin position="199"/>
        <end position="218"/>
    </location>
</feature>
<gene>
    <name evidence="7" type="ORF">X975_12628</name>
</gene>
<feature type="transmembrane region" description="Helical" evidence="5">
    <location>
        <begin position="248"/>
        <end position="270"/>
    </location>
</feature>
<dbReference type="PANTHER" id="PTHR15937:SF3">
    <property type="entry name" value="TRANSMEMBRANE 7 SUPERFAMILY MEMBER 3"/>
    <property type="match status" value="1"/>
</dbReference>
<dbReference type="Proteomes" id="UP000054359">
    <property type="component" value="Unassembled WGS sequence"/>
</dbReference>
<feature type="transmembrane region" description="Helical" evidence="5">
    <location>
        <begin position="310"/>
        <end position="327"/>
    </location>
</feature>
<keyword evidence="2 5" id="KW-0812">Transmembrane</keyword>
<evidence type="ECO:0000313" key="8">
    <source>
        <dbReference type="Proteomes" id="UP000054359"/>
    </source>
</evidence>
<evidence type="ECO:0000256" key="1">
    <source>
        <dbReference type="ARBA" id="ARBA00004141"/>
    </source>
</evidence>
<accession>A0A087V152</accession>
<feature type="domain" description="TM7S3/TM198-like" evidence="6">
    <location>
        <begin position="202"/>
        <end position="405"/>
    </location>
</feature>
<evidence type="ECO:0000256" key="5">
    <source>
        <dbReference type="SAM" id="Phobius"/>
    </source>
</evidence>
<sequence length="459" mass="52037">MIYKLKNAESKASMWLLNRSHKNISVLIIISTIHSYEPVPGGCNMEFRTEIAPYLRLKTKSGRIYLEYQHANIGSDRNDPPPLCSISSSFLVYEVHVLFLKENDFREEEYFSKIGIMSNLSLLKQHSAKVQTYSVHPDTRISFLMYPDIGVVYNVIAKYTINGEIKEAAYVPVVTYGCNSFDLTEYGCRMSDFFEGKAFLFLLSVYGFFVAFFGPLFIRATMFFFGFLASFFIALVFLGRYSDFSKQITLELAVIIGLIGAGIWLAMWLWSYISLISLLLIGFVFGFLVTAAIFYTPVGNFEIFLNSKNFWALLSSGTLFVAVLFLLNPTVMTVVGSSVVGSYTFLLFYDDFIGTRLAYIVINVVKRAVSENLGFASNDYPFQVKDIIMSSAWVILSLLAIAIQCRKLSPNQNCLCYKDTCCAPQATSSSRQSFSSDFQSLQQPLMREPVSHYRTFYQQ</sequence>
<dbReference type="Pfam" id="PF13886">
    <property type="entry name" value="TM7S3_TM198"/>
    <property type="match status" value="1"/>
</dbReference>
<keyword evidence="4 5" id="KW-0472">Membrane</keyword>
<dbReference type="InterPro" id="IPR025256">
    <property type="entry name" value="TM7S3/TM198-like_dom"/>
</dbReference>
<protein>
    <submittedName>
        <fullName evidence="7">Transmembrane 7 superfamily member 3</fullName>
    </submittedName>
</protein>
<comment type="subcellular location">
    <subcellularLocation>
        <location evidence="1">Membrane</location>
        <topology evidence="1">Multi-pass membrane protein</topology>
    </subcellularLocation>
</comment>
<evidence type="ECO:0000256" key="2">
    <source>
        <dbReference type="ARBA" id="ARBA00022692"/>
    </source>
</evidence>
<dbReference type="GO" id="GO:0043069">
    <property type="term" value="P:negative regulation of programmed cell death"/>
    <property type="evidence" value="ECO:0007669"/>
    <property type="project" value="TreeGrafter"/>
</dbReference>
<feature type="transmembrane region" description="Helical" evidence="5">
    <location>
        <begin position="387"/>
        <end position="403"/>
    </location>
</feature>
<reference evidence="7 8" key="1">
    <citation type="submission" date="2013-11" db="EMBL/GenBank/DDBJ databases">
        <title>Genome sequencing of Stegodyphus mimosarum.</title>
        <authorList>
            <person name="Bechsgaard J."/>
        </authorList>
    </citation>
    <scope>NUCLEOTIDE SEQUENCE [LARGE SCALE GENOMIC DNA]</scope>
</reference>
<dbReference type="OrthoDB" id="5967337at2759"/>
<proteinExistence type="predicted"/>
<dbReference type="EMBL" id="KL818199">
    <property type="protein sequence ID" value="KFM83341.1"/>
    <property type="molecule type" value="Genomic_DNA"/>
</dbReference>
<dbReference type="STRING" id="407821.A0A087V152"/>
<dbReference type="PANTHER" id="PTHR15937">
    <property type="entry name" value="TRANSMEMBRANE 7 SUPERFAMILY MEMBER 3"/>
    <property type="match status" value="1"/>
</dbReference>
<keyword evidence="3 5" id="KW-1133">Transmembrane helix</keyword>
<evidence type="ECO:0000259" key="6">
    <source>
        <dbReference type="Pfam" id="PF13886"/>
    </source>
</evidence>
<feature type="transmembrane region" description="Helical" evidence="5">
    <location>
        <begin position="276"/>
        <end position="298"/>
    </location>
</feature>
<feature type="transmembrane region" description="Helical" evidence="5">
    <location>
        <begin position="224"/>
        <end position="241"/>
    </location>
</feature>
<dbReference type="InterPro" id="IPR042502">
    <property type="entry name" value="TM7SF3"/>
</dbReference>
<dbReference type="Pfam" id="PF25992">
    <property type="entry name" value="Ig_TM7SF3_N"/>
    <property type="match status" value="1"/>
</dbReference>
<keyword evidence="8" id="KW-1185">Reference proteome</keyword>
<evidence type="ECO:0000313" key="7">
    <source>
        <dbReference type="EMBL" id="KFM83341.1"/>
    </source>
</evidence>
<dbReference type="OMA" id="NVKPATC"/>
<evidence type="ECO:0000256" key="4">
    <source>
        <dbReference type="ARBA" id="ARBA00023136"/>
    </source>
</evidence>